<dbReference type="Gene3D" id="3.20.20.80">
    <property type="entry name" value="Glycosidases"/>
    <property type="match status" value="1"/>
</dbReference>
<proteinExistence type="inferred from homology"/>
<dbReference type="Pfam" id="PF00728">
    <property type="entry name" value="Glyco_hydro_20"/>
    <property type="match status" value="1"/>
</dbReference>
<feature type="domain" description="Glycoside hydrolase family 20 catalytic" evidence="6">
    <location>
        <begin position="92"/>
        <end position="282"/>
    </location>
</feature>
<feature type="non-terminal residue" evidence="8">
    <location>
        <position position="1"/>
    </location>
</feature>
<dbReference type="GO" id="GO:0030203">
    <property type="term" value="P:glycosaminoglycan metabolic process"/>
    <property type="evidence" value="ECO:0007669"/>
    <property type="project" value="TreeGrafter"/>
</dbReference>
<dbReference type="SUPFAM" id="SSF51445">
    <property type="entry name" value="(Trans)glycosidases"/>
    <property type="match status" value="1"/>
</dbReference>
<evidence type="ECO:0000256" key="5">
    <source>
        <dbReference type="ARBA" id="ARBA00023295"/>
    </source>
</evidence>
<dbReference type="GO" id="GO:0016020">
    <property type="term" value="C:membrane"/>
    <property type="evidence" value="ECO:0007669"/>
    <property type="project" value="TreeGrafter"/>
</dbReference>
<evidence type="ECO:0000259" key="6">
    <source>
        <dbReference type="Pfam" id="PF00728"/>
    </source>
</evidence>
<evidence type="ECO:0000256" key="4">
    <source>
        <dbReference type="ARBA" id="ARBA00022801"/>
    </source>
</evidence>
<sequence>QNEPPSQQYYQKLYKTKAIHQVEVTMTQDILVFDPLTTNEHYEIDIQTSIIIKAQHPSGVFNAFKTLVQMIVQRGNEYIINGVTIKDYPALPWRHFQVDLCSQYHEDRDVINYIDYAAVQKLNVLIVQLSCKHFTIPIMQLKHATHTKFHYYDRFQIQKWQNYARSRGVLVVPQIPLPTQTSWFSFMNLTKECAGEQILDLQSDLIYANIKSVLQRIAEYFSTQYVHLGGERFQSDCFNNSQQILTDFYNQIQKIGNELNLKLIFNDYFYSAKLQLNGKNMIHFVSGSTQRSDRALHAWDLDEMHPNDGFNYFYADSWRDLYKMQYGKSTIGGGVQISSKFCNGQSCLQHAFRGVAISQVLWKNKNGDPSEIQQEIEQFNCVLMRMGLGHGTYDSNPPC</sequence>
<dbReference type="EC" id="3.2.1.52" evidence="3"/>
<dbReference type="AlphaFoldDB" id="A0A146KBU2"/>
<dbReference type="GO" id="GO:0004563">
    <property type="term" value="F:beta-N-acetylhexosaminidase activity"/>
    <property type="evidence" value="ECO:0007669"/>
    <property type="project" value="UniProtKB-EC"/>
</dbReference>
<feature type="domain" description="Beta-hexosaminidase bacterial type N-terminal" evidence="7">
    <location>
        <begin position="10"/>
        <end position="88"/>
    </location>
</feature>
<dbReference type="SUPFAM" id="SSF55545">
    <property type="entry name" value="beta-N-acetylhexosaminidase-like domain"/>
    <property type="match status" value="1"/>
</dbReference>
<evidence type="ECO:0000313" key="8">
    <source>
        <dbReference type="EMBL" id="JAP93384.1"/>
    </source>
</evidence>
<dbReference type="InterPro" id="IPR029018">
    <property type="entry name" value="Hex-like_dom2"/>
</dbReference>
<accession>A0A146KBU2</accession>
<comment type="catalytic activity">
    <reaction evidence="1">
        <text>Hydrolysis of terminal non-reducing N-acetyl-D-hexosamine residues in N-acetyl-beta-D-hexosaminides.</text>
        <dbReference type="EC" id="3.2.1.52"/>
    </reaction>
</comment>
<organism evidence="8">
    <name type="scientific">Trepomonas sp. PC1</name>
    <dbReference type="NCBI Taxonomy" id="1076344"/>
    <lineage>
        <taxon>Eukaryota</taxon>
        <taxon>Metamonada</taxon>
        <taxon>Diplomonadida</taxon>
        <taxon>Hexamitidae</taxon>
        <taxon>Hexamitinae</taxon>
        <taxon>Trepomonas</taxon>
    </lineage>
</organism>
<comment type="similarity">
    <text evidence="2">Belongs to the glycosyl hydrolase 20 family.</text>
</comment>
<dbReference type="InterPro" id="IPR017853">
    <property type="entry name" value="GH"/>
</dbReference>
<dbReference type="PANTHER" id="PTHR22600">
    <property type="entry name" value="BETA-HEXOSAMINIDASE"/>
    <property type="match status" value="1"/>
</dbReference>
<dbReference type="PRINTS" id="PR00738">
    <property type="entry name" value="GLHYDRLASE20"/>
</dbReference>
<evidence type="ECO:0000259" key="7">
    <source>
        <dbReference type="Pfam" id="PF02838"/>
    </source>
</evidence>
<dbReference type="InterPro" id="IPR025705">
    <property type="entry name" value="Beta_hexosaminidase_sua/sub"/>
</dbReference>
<dbReference type="EMBL" id="GDID01003222">
    <property type="protein sequence ID" value="JAP93384.1"/>
    <property type="molecule type" value="Transcribed_RNA"/>
</dbReference>
<keyword evidence="5" id="KW-0326">Glycosidase</keyword>
<dbReference type="InterPro" id="IPR015882">
    <property type="entry name" value="HEX_bac_N"/>
</dbReference>
<evidence type="ECO:0000256" key="1">
    <source>
        <dbReference type="ARBA" id="ARBA00001231"/>
    </source>
</evidence>
<evidence type="ECO:0000256" key="2">
    <source>
        <dbReference type="ARBA" id="ARBA00006285"/>
    </source>
</evidence>
<gene>
    <name evidence="8" type="ORF">TPC1_14359</name>
</gene>
<dbReference type="Gene3D" id="3.30.379.10">
    <property type="entry name" value="Chitobiase/beta-hexosaminidase domain 2-like"/>
    <property type="match status" value="1"/>
</dbReference>
<feature type="non-terminal residue" evidence="8">
    <location>
        <position position="399"/>
    </location>
</feature>
<evidence type="ECO:0000256" key="3">
    <source>
        <dbReference type="ARBA" id="ARBA00012663"/>
    </source>
</evidence>
<keyword evidence="4 8" id="KW-0378">Hydrolase</keyword>
<dbReference type="Pfam" id="PF02838">
    <property type="entry name" value="Glyco_hydro_20b"/>
    <property type="match status" value="1"/>
</dbReference>
<dbReference type="GO" id="GO:0005975">
    <property type="term" value="P:carbohydrate metabolic process"/>
    <property type="evidence" value="ECO:0007669"/>
    <property type="project" value="InterPro"/>
</dbReference>
<protein>
    <recommendedName>
        <fullName evidence="3">beta-N-acetylhexosaminidase</fullName>
        <ecNumber evidence="3">3.2.1.52</ecNumber>
    </recommendedName>
</protein>
<name>A0A146KBU2_9EUKA</name>
<dbReference type="PANTHER" id="PTHR22600:SF57">
    <property type="entry name" value="BETA-N-ACETYLHEXOSAMINIDASE"/>
    <property type="match status" value="1"/>
</dbReference>
<dbReference type="InterPro" id="IPR015883">
    <property type="entry name" value="Glyco_hydro_20_cat"/>
</dbReference>
<reference evidence="8" key="1">
    <citation type="submission" date="2015-07" db="EMBL/GenBank/DDBJ databases">
        <title>Adaptation to a free-living lifestyle via gene acquisitions in the diplomonad Trepomonas sp. PC1.</title>
        <authorList>
            <person name="Xu F."/>
            <person name="Jerlstrom-Hultqvist J."/>
            <person name="Kolisko M."/>
            <person name="Simpson A.G.B."/>
            <person name="Roger A.J."/>
            <person name="Svard S.G."/>
            <person name="Andersson J.O."/>
        </authorList>
    </citation>
    <scope>NUCLEOTIDE SEQUENCE</scope>
    <source>
        <strain evidence="8">PC1</strain>
    </source>
</reference>